<evidence type="ECO:0000313" key="1">
    <source>
        <dbReference type="EMBL" id="KAI0030134.1"/>
    </source>
</evidence>
<dbReference type="Proteomes" id="UP000814128">
    <property type="component" value="Unassembled WGS sequence"/>
</dbReference>
<sequence>MPPKPPARSPDDPAYFYSWAAFDRVFATNPQTTTLTRPSTPSDSLSSDDRDTYRRGRVPHTRPMAPEPFATPGRSGSHASTSSWSASGPVTPNDSEPLDEVWARVRQQKAAELEARPSKVQSLETCEEGVAPVAQHHQPARDNMVRGRQRTQKSTARREAETIVQFQDSADGLRVTATFDLGVPKHDMDVAFKGNRLIVTWHTVHETEFLEGVIVYREREERYHTRTIPVPENTKFEEIVATYSHGKLVVSYPKARTVRARPRGSSQGG</sequence>
<comment type="caution">
    <text evidence="1">The sequence shown here is derived from an EMBL/GenBank/DDBJ whole genome shotgun (WGS) entry which is preliminary data.</text>
</comment>
<reference evidence="1" key="2">
    <citation type="journal article" date="2022" name="New Phytol.">
        <title>Evolutionary transition to the ectomycorrhizal habit in the genomes of a hyperdiverse lineage of mushroom-forming fungi.</title>
        <authorList>
            <person name="Looney B."/>
            <person name="Miyauchi S."/>
            <person name="Morin E."/>
            <person name="Drula E."/>
            <person name="Courty P.E."/>
            <person name="Kohler A."/>
            <person name="Kuo A."/>
            <person name="LaButti K."/>
            <person name="Pangilinan J."/>
            <person name="Lipzen A."/>
            <person name="Riley R."/>
            <person name="Andreopoulos W."/>
            <person name="He G."/>
            <person name="Johnson J."/>
            <person name="Nolan M."/>
            <person name="Tritt A."/>
            <person name="Barry K.W."/>
            <person name="Grigoriev I.V."/>
            <person name="Nagy L.G."/>
            <person name="Hibbett D."/>
            <person name="Henrissat B."/>
            <person name="Matheny P.B."/>
            <person name="Labbe J."/>
            <person name="Martin F.M."/>
        </authorList>
    </citation>
    <scope>NUCLEOTIDE SEQUENCE</scope>
    <source>
        <strain evidence="1">EC-137</strain>
    </source>
</reference>
<accession>A0ACB8QEF9</accession>
<evidence type="ECO:0000313" key="2">
    <source>
        <dbReference type="Proteomes" id="UP000814128"/>
    </source>
</evidence>
<keyword evidence="2" id="KW-1185">Reference proteome</keyword>
<gene>
    <name evidence="1" type="ORF">K488DRAFT_72447</name>
</gene>
<protein>
    <submittedName>
        <fullName evidence="1">Uncharacterized protein</fullName>
    </submittedName>
</protein>
<proteinExistence type="predicted"/>
<dbReference type="EMBL" id="MU273638">
    <property type="protein sequence ID" value="KAI0030134.1"/>
    <property type="molecule type" value="Genomic_DNA"/>
</dbReference>
<reference evidence="1" key="1">
    <citation type="submission" date="2021-02" db="EMBL/GenBank/DDBJ databases">
        <authorList>
            <consortium name="DOE Joint Genome Institute"/>
            <person name="Ahrendt S."/>
            <person name="Looney B.P."/>
            <person name="Miyauchi S."/>
            <person name="Morin E."/>
            <person name="Drula E."/>
            <person name="Courty P.E."/>
            <person name="Chicoki N."/>
            <person name="Fauchery L."/>
            <person name="Kohler A."/>
            <person name="Kuo A."/>
            <person name="Labutti K."/>
            <person name="Pangilinan J."/>
            <person name="Lipzen A."/>
            <person name="Riley R."/>
            <person name="Andreopoulos W."/>
            <person name="He G."/>
            <person name="Johnson J."/>
            <person name="Barry K.W."/>
            <person name="Grigoriev I.V."/>
            <person name="Nagy L."/>
            <person name="Hibbett D."/>
            <person name="Henrissat B."/>
            <person name="Matheny P.B."/>
            <person name="Labbe J."/>
            <person name="Martin F."/>
        </authorList>
    </citation>
    <scope>NUCLEOTIDE SEQUENCE</scope>
    <source>
        <strain evidence="1">EC-137</strain>
    </source>
</reference>
<organism evidence="1 2">
    <name type="scientific">Vararia minispora EC-137</name>
    <dbReference type="NCBI Taxonomy" id="1314806"/>
    <lineage>
        <taxon>Eukaryota</taxon>
        <taxon>Fungi</taxon>
        <taxon>Dikarya</taxon>
        <taxon>Basidiomycota</taxon>
        <taxon>Agaricomycotina</taxon>
        <taxon>Agaricomycetes</taxon>
        <taxon>Russulales</taxon>
        <taxon>Lachnocladiaceae</taxon>
        <taxon>Vararia</taxon>
    </lineage>
</organism>
<name>A0ACB8QEF9_9AGAM</name>